<feature type="region of interest" description="Disordered" evidence="9">
    <location>
        <begin position="1"/>
        <end position="259"/>
    </location>
</feature>
<dbReference type="InterPro" id="IPR013500">
    <property type="entry name" value="TopoI_cat_euk"/>
</dbReference>
<dbReference type="Pfam" id="PF14370">
    <property type="entry name" value="Topo_C_assoc"/>
    <property type="match status" value="1"/>
</dbReference>
<dbReference type="GO" id="GO:0006265">
    <property type="term" value="P:DNA topological change"/>
    <property type="evidence" value="ECO:0007669"/>
    <property type="project" value="UniProtKB-UniRule"/>
</dbReference>
<dbReference type="CDD" id="cd00660">
    <property type="entry name" value="Topoisomer_IB_N"/>
    <property type="match status" value="1"/>
</dbReference>
<evidence type="ECO:0000256" key="6">
    <source>
        <dbReference type="PROSITE-ProRule" id="PRU01382"/>
    </source>
</evidence>
<dbReference type="GO" id="GO:0007059">
    <property type="term" value="P:chromosome segregation"/>
    <property type="evidence" value="ECO:0007669"/>
    <property type="project" value="TreeGrafter"/>
</dbReference>
<dbReference type="InterPro" id="IPR025834">
    <property type="entry name" value="TopoI_C_dom"/>
</dbReference>
<evidence type="ECO:0000256" key="2">
    <source>
        <dbReference type="ARBA" id="ARBA00006645"/>
    </source>
</evidence>
<dbReference type="InterPro" id="IPR013030">
    <property type="entry name" value="DNA_topo_DNA_db_N_dom2"/>
</dbReference>
<dbReference type="PANTHER" id="PTHR10290">
    <property type="entry name" value="DNA TOPOISOMERASE I"/>
    <property type="match status" value="1"/>
</dbReference>
<feature type="active site" description="O-(3'-phospho-DNA)-tyrosine intermediate" evidence="6">
    <location>
        <position position="865"/>
    </location>
</feature>
<dbReference type="Pfam" id="PF01028">
    <property type="entry name" value="Topoisom_I"/>
    <property type="match status" value="1"/>
</dbReference>
<feature type="coiled-coil region" evidence="8">
    <location>
        <begin position="791"/>
        <end position="846"/>
    </location>
</feature>
<dbReference type="AlphaFoldDB" id="A0A9P7H2I8"/>
<accession>A0A9P7H2I8</accession>
<protein>
    <recommendedName>
        <fullName evidence="7">DNA topoisomerase I</fullName>
        <ecNumber evidence="7">5.6.2.1</ecNumber>
    </recommendedName>
    <alternativeName>
        <fullName evidence="7">DNA topoisomerase 1</fullName>
    </alternativeName>
</protein>
<dbReference type="InterPro" id="IPR011010">
    <property type="entry name" value="DNA_brk_join_enz"/>
</dbReference>
<dbReference type="PRINTS" id="PR00416">
    <property type="entry name" value="EUTPISMRASEI"/>
</dbReference>
<dbReference type="InterPro" id="IPR001631">
    <property type="entry name" value="TopoI"/>
</dbReference>
<dbReference type="FunFam" id="2.170.11.10:FF:000001">
    <property type="entry name" value="DNA topoisomerase I"/>
    <property type="match status" value="1"/>
</dbReference>
<keyword evidence="4 6" id="KW-0238">DNA-binding</keyword>
<keyword evidence="3 6" id="KW-0799">Topoisomerase</keyword>
<evidence type="ECO:0000256" key="9">
    <source>
        <dbReference type="SAM" id="MobiDB-lite"/>
    </source>
</evidence>
<feature type="domain" description="DNA topoisomerase I eukaryotic-type" evidence="10">
    <location>
        <begin position="424"/>
        <end position="879"/>
    </location>
</feature>
<dbReference type="SMART" id="SM00435">
    <property type="entry name" value="TOPEUc"/>
    <property type="match status" value="1"/>
</dbReference>
<dbReference type="Gene3D" id="2.170.11.10">
    <property type="entry name" value="DNA Topoisomerase I, domain 2"/>
    <property type="match status" value="1"/>
</dbReference>
<dbReference type="CDD" id="cd00659">
    <property type="entry name" value="Topo_IB_C"/>
    <property type="match status" value="1"/>
</dbReference>
<dbReference type="PROSITE" id="PS52038">
    <property type="entry name" value="TOPO_IB_2"/>
    <property type="match status" value="1"/>
</dbReference>
<dbReference type="InterPro" id="IPR051062">
    <property type="entry name" value="Topoisomerase_IB"/>
</dbReference>
<organism evidence="11 12">
    <name type="scientific">Fusarium avenaceum</name>
    <dbReference type="NCBI Taxonomy" id="40199"/>
    <lineage>
        <taxon>Eukaryota</taxon>
        <taxon>Fungi</taxon>
        <taxon>Dikarya</taxon>
        <taxon>Ascomycota</taxon>
        <taxon>Pezizomycotina</taxon>
        <taxon>Sordariomycetes</taxon>
        <taxon>Hypocreomycetidae</taxon>
        <taxon>Hypocreales</taxon>
        <taxon>Nectriaceae</taxon>
        <taxon>Fusarium</taxon>
        <taxon>Fusarium tricinctum species complex</taxon>
    </lineage>
</organism>
<comment type="function">
    <text evidence="7">Releases the supercoiling and torsional tension of DNA introduced during the DNA replication and transcription by transiently cleaving and rejoining one strand of the DNA duplex. Introduces a single-strand break via transesterification at the specific target site 5'-[CT]CCTTp site in duplex DNA. The scissile phosphodiester is attacked by the catalytic tyrosine of the enzyme, resulting in the formation of a DNA-(3'-phosphotyrosyl)-enzyme intermediate and the expulsion of a 5'-OH DNA strand. The free DNA strand then undergoes passage around the unbroken strand thus removing DNA supercoils. Finally, in the religation step, the DNA 5'-OH attacks the covalent intermediate to expel the active-site tyrosine and restore the DNA phosphodiester backbone.</text>
</comment>
<dbReference type="Pfam" id="PF02919">
    <property type="entry name" value="Topoisom_I_N"/>
    <property type="match status" value="1"/>
</dbReference>
<evidence type="ECO:0000256" key="7">
    <source>
        <dbReference type="RuleBase" id="RU365101"/>
    </source>
</evidence>
<evidence type="ECO:0000259" key="10">
    <source>
        <dbReference type="SMART" id="SM00435"/>
    </source>
</evidence>
<dbReference type="GO" id="GO:0005730">
    <property type="term" value="C:nucleolus"/>
    <property type="evidence" value="ECO:0007669"/>
    <property type="project" value="TreeGrafter"/>
</dbReference>
<dbReference type="GO" id="GO:0003917">
    <property type="term" value="F:DNA topoisomerase type I (single strand cut, ATP-independent) activity"/>
    <property type="evidence" value="ECO:0007669"/>
    <property type="project" value="UniProtKB-UniRule"/>
</dbReference>
<feature type="compositionally biased region" description="Low complexity" evidence="9">
    <location>
        <begin position="222"/>
        <end position="237"/>
    </location>
</feature>
<dbReference type="Gene3D" id="1.10.132.10">
    <property type="match status" value="2"/>
</dbReference>
<name>A0A9P7H2I8_9HYPO</name>
<dbReference type="FunFam" id="3.90.15.10:FF:000002">
    <property type="entry name" value="DNA topoisomerase I"/>
    <property type="match status" value="1"/>
</dbReference>
<dbReference type="Gene3D" id="1.10.10.41">
    <property type="entry name" value="Yeast DNA topoisomerase - domain 1"/>
    <property type="match status" value="1"/>
</dbReference>
<dbReference type="EC" id="5.6.2.1" evidence="7"/>
<dbReference type="PANTHER" id="PTHR10290:SF3">
    <property type="entry name" value="DNA TOPOISOMERASE 1"/>
    <property type="match status" value="1"/>
</dbReference>
<feature type="compositionally biased region" description="Low complexity" evidence="9">
    <location>
        <begin position="18"/>
        <end position="27"/>
    </location>
</feature>
<dbReference type="InterPro" id="IPR013034">
    <property type="entry name" value="DNA_topo_DNA_db_N_dom1"/>
</dbReference>
<feature type="compositionally biased region" description="Polar residues" evidence="9">
    <location>
        <begin position="194"/>
        <end position="204"/>
    </location>
</feature>
<sequence length="909" mass="103856">MSSSSDDDRPLARANGHRSSIVSSARISRAEDAAMDQPVPEEAAKMAGLSVRNGPLVDTMDVDEPSTNGFSKRKSRNSITKVNYKDNESSDDGAPLAKRQKQTSRVVESDSDDQPIAKARGKKLPPSYKETALPESSGDDDEPLSIKLAQKKAAFEKSAEKQAKAIRAKERAKKPVPKKTVKEESDDDVPLARSTATKRQSNGTAAKRKSNGVKKEESDSDAPISKKAKPAASARKAVQAESRKASESDDEEESAWWNAPKKENDDIKWKTLEHNGVLFPPEYEPLPKHVKMLYDGQPVNLSIEVEEVATFWVAMMTSGSTHHLDNPVFRKNFFTDFKEYCDKYGVTDPQGKKVIIKSLDKCDFSKMCDYWSEKVERNKTKNMTKEEKEAAKAKKEALEAPFTHCIWDGKKQKVGNFRVEPPSLFRGRGEHPRTGKVKKRVLPEQITINIGKGAKVPEPPKGHKWKAVQHDQKATWLAMWQENINDNYKYVMLGADSDIKGQSDFKKFEKARELKRHIDKIRRDYTKDLKSEIMADRQRATAMYFIDKLALRAGNEKDTENEADTVGCCSLKYEHITLEPPNKVTFDFLGKDSIPYRETAIVEPQVFKNLKLFKKAPKSNGDDLFDRLNTSQLNKHLNSYMKGLTAKVFRTYNASWTMSELLKKLASDPRSRGTAAEKVKLYNDCNREVAILCNHKRTVGASHEQQMAKLGDRIKGLRYQQWRTKMMILDIESSYKKKKGAAWFEKDGELDDEWIKEHQQFLLEEQRTKISKKFEKDNEKRKADKERPLPEKELKERLQVVKEMEAKFKKENKTKKVEAEGRGATVDKLLKAVDKFDERIKTLKLQAEDRDGNKEVALGTSKINYIDPRLTVVFSKKFDVPIEKFFSKTLRDKFRWAIKSVENEDDWTF</sequence>
<dbReference type="GO" id="GO:0005694">
    <property type="term" value="C:chromosome"/>
    <property type="evidence" value="ECO:0007669"/>
    <property type="project" value="InterPro"/>
</dbReference>
<dbReference type="InterPro" id="IPR014711">
    <property type="entry name" value="TopoI_cat_a-hlx-sub_euk"/>
</dbReference>
<evidence type="ECO:0000256" key="3">
    <source>
        <dbReference type="ARBA" id="ARBA00023029"/>
    </source>
</evidence>
<evidence type="ECO:0000256" key="4">
    <source>
        <dbReference type="ARBA" id="ARBA00023125"/>
    </source>
</evidence>
<dbReference type="EMBL" id="JAGPUO010000007">
    <property type="protein sequence ID" value="KAG5661607.1"/>
    <property type="molecule type" value="Genomic_DNA"/>
</dbReference>
<dbReference type="InterPro" id="IPR008336">
    <property type="entry name" value="TopoI_DNA-bd_euk"/>
</dbReference>
<evidence type="ECO:0000256" key="1">
    <source>
        <dbReference type="ARBA" id="ARBA00000213"/>
    </source>
</evidence>
<dbReference type="FunFam" id="1.10.132.10:FF:000003">
    <property type="entry name" value="DNA topoisomerase I"/>
    <property type="match status" value="1"/>
</dbReference>
<evidence type="ECO:0000313" key="11">
    <source>
        <dbReference type="EMBL" id="KAG5661607.1"/>
    </source>
</evidence>
<feature type="compositionally biased region" description="Basic and acidic residues" evidence="9">
    <location>
        <begin position="153"/>
        <end position="169"/>
    </location>
</feature>
<dbReference type="SUPFAM" id="SSF56741">
    <property type="entry name" value="Eukaryotic DNA topoisomerase I, N-terminal DNA-binding fragment"/>
    <property type="match status" value="1"/>
</dbReference>
<reference evidence="11" key="1">
    <citation type="submission" date="2021-04" db="EMBL/GenBank/DDBJ databases">
        <title>Draft genome of Fusarium avenaceum strain F156N33, isolated from an atmospheric sample in Virginia.</title>
        <authorList>
            <person name="Yang S."/>
            <person name="Vinatzer B.A."/>
            <person name="Coleman J."/>
        </authorList>
    </citation>
    <scope>NUCLEOTIDE SEQUENCE</scope>
    <source>
        <strain evidence="11">F156N33</strain>
    </source>
</reference>
<dbReference type="SUPFAM" id="SSF56349">
    <property type="entry name" value="DNA breaking-rejoining enzymes"/>
    <property type="match status" value="1"/>
</dbReference>
<comment type="catalytic activity">
    <reaction evidence="1 6 7">
        <text>ATP-independent breakage of single-stranded DNA, followed by passage and rejoining.</text>
        <dbReference type="EC" id="5.6.2.1"/>
    </reaction>
</comment>
<dbReference type="Proteomes" id="UP000782241">
    <property type="component" value="Unassembled WGS sequence"/>
</dbReference>
<keyword evidence="12" id="KW-1185">Reference proteome</keyword>
<evidence type="ECO:0000256" key="5">
    <source>
        <dbReference type="ARBA" id="ARBA00023235"/>
    </source>
</evidence>
<dbReference type="GO" id="GO:0006260">
    <property type="term" value="P:DNA replication"/>
    <property type="evidence" value="ECO:0007669"/>
    <property type="project" value="TreeGrafter"/>
</dbReference>
<keyword evidence="8" id="KW-0175">Coiled coil</keyword>
<dbReference type="InterPro" id="IPR013499">
    <property type="entry name" value="TopoI_euk"/>
</dbReference>
<feature type="compositionally biased region" description="Basic and acidic residues" evidence="9">
    <location>
        <begin position="1"/>
        <end position="11"/>
    </location>
</feature>
<dbReference type="InterPro" id="IPR014727">
    <property type="entry name" value="TopoI_cat_a/b-sub_euk"/>
</dbReference>
<dbReference type="GO" id="GO:0003677">
    <property type="term" value="F:DNA binding"/>
    <property type="evidence" value="ECO:0007669"/>
    <property type="project" value="UniProtKB-UniRule"/>
</dbReference>
<evidence type="ECO:0000256" key="8">
    <source>
        <dbReference type="SAM" id="Coils"/>
    </source>
</evidence>
<proteinExistence type="inferred from homology"/>
<gene>
    <name evidence="11" type="ORF">KAF25_005729</name>
</gene>
<dbReference type="Gene3D" id="3.90.15.10">
    <property type="entry name" value="Topoisomerase I, Chain A, domain 3"/>
    <property type="match status" value="1"/>
</dbReference>
<comment type="caution">
    <text evidence="11">The sequence shown here is derived from an EMBL/GenBank/DDBJ whole genome shotgun (WGS) entry which is preliminary data.</text>
</comment>
<comment type="similarity">
    <text evidence="2 6 7">Belongs to the type IB topoisomerase family.</text>
</comment>
<dbReference type="InterPro" id="IPR036202">
    <property type="entry name" value="TopoI_DNA-bd_euk_N_sf"/>
</dbReference>
<keyword evidence="5 6" id="KW-0413">Isomerase</keyword>
<feature type="compositionally biased region" description="Basic residues" evidence="9">
    <location>
        <begin position="170"/>
        <end position="179"/>
    </location>
</feature>
<evidence type="ECO:0000313" key="12">
    <source>
        <dbReference type="Proteomes" id="UP000782241"/>
    </source>
</evidence>